<name>A0ABU3NZE3_9FIRM</name>
<proteinExistence type="predicted"/>
<feature type="domain" description="Putative heavy-metal chelation" evidence="1">
    <location>
        <begin position="113"/>
        <end position="251"/>
    </location>
</feature>
<comment type="caution">
    <text evidence="3">The sequence shown here is derived from an EMBL/GenBank/DDBJ whole genome shotgun (WGS) entry which is preliminary data.</text>
</comment>
<dbReference type="SUPFAM" id="SSF159713">
    <property type="entry name" value="Dhaf3308-like"/>
    <property type="match status" value="1"/>
</dbReference>
<feature type="domain" description="DUF4213" evidence="2">
    <location>
        <begin position="8"/>
        <end position="93"/>
    </location>
</feature>
<gene>
    <name evidence="3" type="ORF">Q4T40_13010</name>
</gene>
<accession>A0ABU3NZE3</accession>
<protein>
    <submittedName>
        <fullName evidence="3">DUF364 domain-containing protein</fullName>
    </submittedName>
</protein>
<sequence length="254" mass="26603">MMILDRIYDLASPILAGRRIGEVRVGLNFLGVELDDGSLGLAYVLKEDVVSGCAAIPRAGRLTGMPAAEMASWALERKSVIAVAAGLAVMNAVAEFDDAGQEGDRDEDAAFAVPTGPDDTVGVVGHIGPLIAGLRGKVRRLLVFERGKEAIGDVYPEAAEPQLLPECQVVFVSSTSLINGTLDNLLGYCGKARDIVMVGASTPMYPAAFAGTGVTLLAGTKWLPENRDAILTGISQCAGMKQLIGYGRKVSARV</sequence>
<dbReference type="Gene3D" id="3.40.50.11590">
    <property type="match status" value="1"/>
</dbReference>
<dbReference type="Proteomes" id="UP001254848">
    <property type="component" value="Unassembled WGS sequence"/>
</dbReference>
<dbReference type="InterPro" id="IPR007161">
    <property type="entry name" value="DUF364"/>
</dbReference>
<dbReference type="EMBL" id="JAUOZS010000001">
    <property type="protein sequence ID" value="MDT8902169.1"/>
    <property type="molecule type" value="Genomic_DNA"/>
</dbReference>
<reference evidence="3 4" key="1">
    <citation type="submission" date="2023-07" db="EMBL/GenBank/DDBJ databases">
        <title>The novel representative of Negativicutes class, Anaeroselena agilis gen. nov. sp. nov.</title>
        <authorList>
            <person name="Prokofeva M.I."/>
            <person name="Elcheninov A.G."/>
            <person name="Klyukina A."/>
            <person name="Kublanov I.V."/>
            <person name="Frolov E.N."/>
            <person name="Podosokorskaya O.A."/>
        </authorList>
    </citation>
    <scope>NUCLEOTIDE SEQUENCE [LARGE SCALE GENOMIC DNA]</scope>
    <source>
        <strain evidence="3 4">4137-cl</strain>
    </source>
</reference>
<dbReference type="Pfam" id="PF13938">
    <property type="entry name" value="DUF4213"/>
    <property type="match status" value="1"/>
</dbReference>
<evidence type="ECO:0000259" key="1">
    <source>
        <dbReference type="Pfam" id="PF04016"/>
    </source>
</evidence>
<dbReference type="Pfam" id="PF04016">
    <property type="entry name" value="DUF364"/>
    <property type="match status" value="1"/>
</dbReference>
<organism evidence="3 4">
    <name type="scientific">Anaeroselena agilis</name>
    <dbReference type="NCBI Taxonomy" id="3063788"/>
    <lineage>
        <taxon>Bacteria</taxon>
        <taxon>Bacillati</taxon>
        <taxon>Bacillota</taxon>
        <taxon>Negativicutes</taxon>
        <taxon>Acetonemataceae</taxon>
        <taxon>Anaeroselena</taxon>
    </lineage>
</organism>
<evidence type="ECO:0000313" key="3">
    <source>
        <dbReference type="EMBL" id="MDT8902169.1"/>
    </source>
</evidence>
<evidence type="ECO:0000313" key="4">
    <source>
        <dbReference type="Proteomes" id="UP001254848"/>
    </source>
</evidence>
<evidence type="ECO:0000259" key="2">
    <source>
        <dbReference type="Pfam" id="PF13938"/>
    </source>
</evidence>
<dbReference type="InterPro" id="IPR025251">
    <property type="entry name" value="DUF4213"/>
</dbReference>
<keyword evidence="4" id="KW-1185">Reference proteome</keyword>
<dbReference type="RefSeq" id="WP_413780655.1">
    <property type="nucleotide sequence ID" value="NZ_JAUOZS010000001.1"/>
</dbReference>